<evidence type="ECO:0000259" key="8">
    <source>
        <dbReference type="PROSITE" id="PS51387"/>
    </source>
</evidence>
<dbReference type="RefSeq" id="WP_419189466.1">
    <property type="nucleotide sequence ID" value="NZ_CP036526.1"/>
</dbReference>
<comment type="cofactor">
    <cofactor evidence="1">
        <name>FAD</name>
        <dbReference type="ChEBI" id="CHEBI:57692"/>
    </cofactor>
</comment>
<keyword evidence="10" id="KW-1185">Reference proteome</keyword>
<evidence type="ECO:0000256" key="5">
    <source>
        <dbReference type="ARBA" id="ARBA00023002"/>
    </source>
</evidence>
<dbReference type="SUPFAM" id="SSF55103">
    <property type="entry name" value="FAD-linked oxidases, C-terminal domain"/>
    <property type="match status" value="1"/>
</dbReference>
<dbReference type="InterPro" id="IPR004113">
    <property type="entry name" value="FAD-bd_oxidored_4_C"/>
</dbReference>
<dbReference type="PROSITE" id="PS00198">
    <property type="entry name" value="4FE4S_FER_1"/>
    <property type="match status" value="1"/>
</dbReference>
<feature type="domain" description="FAD-binding PCMH-type" evidence="8">
    <location>
        <begin position="36"/>
        <end position="277"/>
    </location>
</feature>
<evidence type="ECO:0000256" key="2">
    <source>
        <dbReference type="ARBA" id="ARBA00022630"/>
    </source>
</evidence>
<dbReference type="PROSITE" id="PS51387">
    <property type="entry name" value="FAD_PCMH"/>
    <property type="match status" value="1"/>
</dbReference>
<dbReference type="InterPro" id="IPR036318">
    <property type="entry name" value="FAD-bd_PCMH-like_sf"/>
</dbReference>
<evidence type="ECO:0000256" key="6">
    <source>
        <dbReference type="ARBA" id="ARBA00023004"/>
    </source>
</evidence>
<dbReference type="SUPFAM" id="SSF56176">
    <property type="entry name" value="FAD-binding/transporter-associated domain-like"/>
    <property type="match status" value="1"/>
</dbReference>
<name>A0A517P387_9BACT</name>
<dbReference type="Pfam" id="PF01565">
    <property type="entry name" value="FAD_binding_4"/>
    <property type="match status" value="1"/>
</dbReference>
<evidence type="ECO:0000313" key="9">
    <source>
        <dbReference type="EMBL" id="QDT13827.1"/>
    </source>
</evidence>
<dbReference type="GO" id="GO:0008720">
    <property type="term" value="F:D-lactate dehydrogenase (NAD+) activity"/>
    <property type="evidence" value="ECO:0007669"/>
    <property type="project" value="TreeGrafter"/>
</dbReference>
<keyword evidence="7" id="KW-0411">Iron-sulfur</keyword>
<dbReference type="InterPro" id="IPR016164">
    <property type="entry name" value="FAD-linked_Oxase-like_C"/>
</dbReference>
<dbReference type="PANTHER" id="PTHR11748:SF119">
    <property type="entry name" value="D-2-HYDROXYGLUTARATE DEHYDROGENASE"/>
    <property type="match status" value="1"/>
</dbReference>
<dbReference type="GO" id="GO:0071949">
    <property type="term" value="F:FAD binding"/>
    <property type="evidence" value="ECO:0007669"/>
    <property type="project" value="InterPro"/>
</dbReference>
<dbReference type="InterPro" id="IPR006094">
    <property type="entry name" value="Oxid_FAD_bind_N"/>
</dbReference>
<protein>
    <submittedName>
        <fullName evidence="9">Anaerobic glycerol-3-phosphate dehydrogenase subunit C</fullName>
    </submittedName>
</protein>
<dbReference type="GO" id="GO:0004458">
    <property type="term" value="F:D-lactate dehydrogenase (cytochrome) activity"/>
    <property type="evidence" value="ECO:0007669"/>
    <property type="project" value="TreeGrafter"/>
</dbReference>
<dbReference type="InterPro" id="IPR016171">
    <property type="entry name" value="Vanillyl_alc_oxidase_C-sub2"/>
</dbReference>
<proteinExistence type="predicted"/>
<dbReference type="GO" id="GO:1903457">
    <property type="term" value="P:lactate catabolic process"/>
    <property type="evidence" value="ECO:0007669"/>
    <property type="project" value="TreeGrafter"/>
</dbReference>
<keyword evidence="5" id="KW-0560">Oxidoreductase</keyword>
<dbReference type="Gene3D" id="3.30.70.2740">
    <property type="match status" value="1"/>
</dbReference>
<organism evidence="9 10">
    <name type="scientific">Stieleria marina</name>
    <dbReference type="NCBI Taxonomy" id="1930275"/>
    <lineage>
        <taxon>Bacteria</taxon>
        <taxon>Pseudomonadati</taxon>
        <taxon>Planctomycetota</taxon>
        <taxon>Planctomycetia</taxon>
        <taxon>Pirellulales</taxon>
        <taxon>Pirellulaceae</taxon>
        <taxon>Stieleria</taxon>
    </lineage>
</organism>
<dbReference type="Gene3D" id="3.30.465.10">
    <property type="match status" value="1"/>
</dbReference>
<evidence type="ECO:0000256" key="4">
    <source>
        <dbReference type="ARBA" id="ARBA00022827"/>
    </source>
</evidence>
<dbReference type="Pfam" id="PF13534">
    <property type="entry name" value="Fer4_17"/>
    <property type="match status" value="1"/>
</dbReference>
<keyword evidence="2" id="KW-0285">Flavoprotein</keyword>
<evidence type="ECO:0000256" key="3">
    <source>
        <dbReference type="ARBA" id="ARBA00022723"/>
    </source>
</evidence>
<dbReference type="Gene3D" id="1.10.45.10">
    <property type="entry name" value="Vanillyl-alcohol Oxidase, Chain A, domain 4"/>
    <property type="match status" value="1"/>
</dbReference>
<dbReference type="GO" id="GO:0046872">
    <property type="term" value="F:metal ion binding"/>
    <property type="evidence" value="ECO:0007669"/>
    <property type="project" value="UniProtKB-KW"/>
</dbReference>
<reference evidence="9 10" key="1">
    <citation type="submission" date="2019-02" db="EMBL/GenBank/DDBJ databases">
        <title>Deep-cultivation of Planctomycetes and their phenomic and genomic characterization uncovers novel biology.</title>
        <authorList>
            <person name="Wiegand S."/>
            <person name="Jogler M."/>
            <person name="Boedeker C."/>
            <person name="Pinto D."/>
            <person name="Vollmers J."/>
            <person name="Rivas-Marin E."/>
            <person name="Kohn T."/>
            <person name="Peeters S.H."/>
            <person name="Heuer A."/>
            <person name="Rast P."/>
            <person name="Oberbeckmann S."/>
            <person name="Bunk B."/>
            <person name="Jeske O."/>
            <person name="Meyerdierks A."/>
            <person name="Storesund J.E."/>
            <person name="Kallscheuer N."/>
            <person name="Luecker S."/>
            <person name="Lage O.M."/>
            <person name="Pohl T."/>
            <person name="Merkel B.J."/>
            <person name="Hornburger P."/>
            <person name="Mueller R.-W."/>
            <person name="Bruemmer F."/>
            <person name="Labrenz M."/>
            <person name="Spormann A.M."/>
            <person name="Op den Camp H."/>
            <person name="Overmann J."/>
            <person name="Amann R."/>
            <person name="Jetten M.S.M."/>
            <person name="Mascher T."/>
            <person name="Medema M.H."/>
            <person name="Devos D.P."/>
            <person name="Kaster A.-K."/>
            <person name="Ovreas L."/>
            <person name="Rohde M."/>
            <person name="Galperin M.Y."/>
            <person name="Jogler C."/>
        </authorList>
    </citation>
    <scope>NUCLEOTIDE SEQUENCE [LARGE SCALE GENOMIC DNA]</scope>
    <source>
        <strain evidence="9 10">K23_9</strain>
    </source>
</reference>
<keyword evidence="6" id="KW-0408">Iron</keyword>
<dbReference type="InterPro" id="IPR016167">
    <property type="entry name" value="FAD-bd_PCMH_sub1"/>
</dbReference>
<dbReference type="Pfam" id="PF02913">
    <property type="entry name" value="FAD-oxidase_C"/>
    <property type="match status" value="1"/>
</dbReference>
<gene>
    <name evidence="9" type="primary">glpC_2</name>
    <name evidence="9" type="ORF">K239x_58470</name>
</gene>
<keyword evidence="3" id="KW-0479">Metal-binding</keyword>
<dbReference type="InterPro" id="IPR016166">
    <property type="entry name" value="FAD-bd_PCMH"/>
</dbReference>
<dbReference type="InterPro" id="IPR016169">
    <property type="entry name" value="FAD-bd_PCMH_sub2"/>
</dbReference>
<evidence type="ECO:0000256" key="1">
    <source>
        <dbReference type="ARBA" id="ARBA00001974"/>
    </source>
</evidence>
<dbReference type="InterPro" id="IPR017900">
    <property type="entry name" value="4Fe4S_Fe_S_CS"/>
</dbReference>
<sequence>MNVTPDALIRLSSDLDGELHSGELMRQIYSTDASAYQELPLAVAIPKNESDLRKLIRFANEQHVGLIPRTAGTSLAGQVVGSGIVVDVSRQFTAILEINADESWVRVEPGVIRNELNLALQPHGLLFGPETSTQNRAMMGGMLGNNSCGSNSIKYGSTRDHVLEVTALLSDGSQAVFGPLNAEEFAAKCDGPDSVETQLYRDIRDLLADQATRDEITKEFPKPSIPRRNTGYAIDLLMDANCIDSSSDKPFHFGKLIAGSEGTLCFVTEMKLRCLPLPPPENGLLCVHFNDVDEALRATQIAVQHDCYACELIDRYILECTRRSIEHRENRFFIQGDPGAILVIDIRGQDRDEILSMTNQIESDLRSAGLGTAFPVLFGSDTVKIWNLRKAGLGLLGNLPGDAKPAPVIEDTAVDVDDLPQYIAEFNEILNERFQLQCVHYAHAGSGEIHLRPILNLKTTEGTQLFREVAQTIATLVKEYRGSLSGEHGDGRLRGEFLCQMIGEKNYDLVKRIKQSWDPAGVFNPGKIVDTPPMNGQLRYTPGHQVKPIKTVFDWSSTIDVLGAAEMCNGSGDCRKTQLSGGVMCPSYMATRNEKDTTRARANMLRHAMTHAASDNPFDNEELKDVLDLCLSCKGCKKECPSTVDMAKLKAEFQQHYYDANGSPLRAKMIANFAKSQRLLSVVPWAWNAIVGTKALRRVMNRMIGFHPERTIPKVARTTLRRWFDRHQPSVNVGKTGQLVLLCDEFTNFTDADIGIKTVELLESLGYKVELSPISESGRTWLSKGFLRKAKEIVNGNTTQLSDLVNESVPLVGIEPSAILTFRDESIDLATDELKASAIQIAEHCFTLEEFLAREFADGRINSDSFTDQSRSVLLHGHCFQKALTDSQSIIDTLSLPANYSVSVIPSGCCGMAGSFGYEKEHYDLSMQIGELVLFPALRDADAETLIAAPGTSCRHQIHDGTSKRAMHPAEILHAALKD</sequence>
<keyword evidence="4" id="KW-0274">FAD</keyword>
<dbReference type="Gene3D" id="3.30.43.10">
    <property type="entry name" value="Uridine Diphospho-n-acetylenolpyruvylglucosamine Reductase, domain 2"/>
    <property type="match status" value="1"/>
</dbReference>
<dbReference type="EMBL" id="CP036526">
    <property type="protein sequence ID" value="QDT13827.1"/>
    <property type="molecule type" value="Genomic_DNA"/>
</dbReference>
<evidence type="ECO:0000313" key="10">
    <source>
        <dbReference type="Proteomes" id="UP000319817"/>
    </source>
</evidence>
<dbReference type="AlphaFoldDB" id="A0A517P387"/>
<dbReference type="Proteomes" id="UP000319817">
    <property type="component" value="Chromosome"/>
</dbReference>
<dbReference type="PANTHER" id="PTHR11748">
    <property type="entry name" value="D-LACTATE DEHYDROGENASE"/>
    <property type="match status" value="1"/>
</dbReference>
<dbReference type="GO" id="GO:0051536">
    <property type="term" value="F:iron-sulfur cluster binding"/>
    <property type="evidence" value="ECO:0007669"/>
    <property type="project" value="UniProtKB-KW"/>
</dbReference>
<accession>A0A517P387</accession>
<evidence type="ECO:0000256" key="7">
    <source>
        <dbReference type="ARBA" id="ARBA00023014"/>
    </source>
</evidence>
<dbReference type="SUPFAM" id="SSF46548">
    <property type="entry name" value="alpha-helical ferredoxin"/>
    <property type="match status" value="1"/>
</dbReference>